<reference evidence="4" key="1">
    <citation type="submission" date="2021-03" db="EMBL/GenBank/DDBJ databases">
        <authorList>
            <person name="Tagirdzhanova G."/>
        </authorList>
    </citation>
    <scope>NUCLEOTIDE SEQUENCE</scope>
</reference>
<dbReference type="EMBL" id="CAJPDQ010000023">
    <property type="protein sequence ID" value="CAF9925508.1"/>
    <property type="molecule type" value="Genomic_DNA"/>
</dbReference>
<dbReference type="PRINTS" id="PR00080">
    <property type="entry name" value="SDRFAMILY"/>
</dbReference>
<keyword evidence="5" id="KW-1185">Reference proteome</keyword>
<gene>
    <name evidence="4" type="ORF">GOMPHAMPRED_003908</name>
</gene>
<evidence type="ECO:0000313" key="4">
    <source>
        <dbReference type="EMBL" id="CAF9925508.1"/>
    </source>
</evidence>
<comment type="caution">
    <text evidence="4">The sequence shown here is derived from an EMBL/GenBank/DDBJ whole genome shotgun (WGS) entry which is preliminary data.</text>
</comment>
<organism evidence="4 5">
    <name type="scientific">Gomphillus americanus</name>
    <dbReference type="NCBI Taxonomy" id="1940652"/>
    <lineage>
        <taxon>Eukaryota</taxon>
        <taxon>Fungi</taxon>
        <taxon>Dikarya</taxon>
        <taxon>Ascomycota</taxon>
        <taxon>Pezizomycotina</taxon>
        <taxon>Lecanoromycetes</taxon>
        <taxon>OSLEUM clade</taxon>
        <taxon>Ostropomycetidae</taxon>
        <taxon>Ostropales</taxon>
        <taxon>Graphidaceae</taxon>
        <taxon>Gomphilloideae</taxon>
        <taxon>Gomphillus</taxon>
    </lineage>
</organism>
<dbReference type="Proteomes" id="UP000664169">
    <property type="component" value="Unassembled WGS sequence"/>
</dbReference>
<keyword evidence="3" id="KW-0560">Oxidoreductase</keyword>
<dbReference type="FunFam" id="3.40.50.720:FF:000084">
    <property type="entry name" value="Short-chain dehydrogenase reductase"/>
    <property type="match status" value="1"/>
</dbReference>
<dbReference type="GO" id="GO:0016614">
    <property type="term" value="F:oxidoreductase activity, acting on CH-OH group of donors"/>
    <property type="evidence" value="ECO:0007669"/>
    <property type="project" value="UniProtKB-ARBA"/>
</dbReference>
<dbReference type="PANTHER" id="PTHR48107">
    <property type="entry name" value="NADPH-DEPENDENT ALDEHYDE REDUCTASE-LIKE PROTEIN, CHLOROPLASTIC-RELATED"/>
    <property type="match status" value="1"/>
</dbReference>
<keyword evidence="2" id="KW-0521">NADP</keyword>
<dbReference type="PANTHER" id="PTHR48107:SF7">
    <property type="entry name" value="RE15974P"/>
    <property type="match status" value="1"/>
</dbReference>
<evidence type="ECO:0000256" key="3">
    <source>
        <dbReference type="ARBA" id="ARBA00023002"/>
    </source>
</evidence>
<evidence type="ECO:0000256" key="1">
    <source>
        <dbReference type="ARBA" id="ARBA00006484"/>
    </source>
</evidence>
<dbReference type="PRINTS" id="PR00081">
    <property type="entry name" value="GDHRDH"/>
</dbReference>
<name>A0A8H3INF4_9LECA</name>
<dbReference type="InterPro" id="IPR002347">
    <property type="entry name" value="SDR_fam"/>
</dbReference>
<dbReference type="SUPFAM" id="SSF51735">
    <property type="entry name" value="NAD(P)-binding Rossmann-fold domains"/>
    <property type="match status" value="1"/>
</dbReference>
<dbReference type="OrthoDB" id="47007at2759"/>
<sequence>MSLTGKVVIITGGTKGIGAAISESLHAQGASIVATYASDASSAEELNKKLSTDSKRILTLQSDAGSIPAIEKLVSTTLKTFGQIDIVIPNAGILLMKGLSQTTESDFDKAFTTNVKGPWFLCQKAAPHMKSGGKILLLSTSLTANSSITPNYMLYNATKGAIEQMTRLMAKELSPKGISVNAIAPGPTATELFLAGKSEELLQGFTKAIPAGRLGQPEDIAGAVKLLLSDESGWIQGQVVRANGGMVV</sequence>
<evidence type="ECO:0008006" key="6">
    <source>
        <dbReference type="Google" id="ProtNLM"/>
    </source>
</evidence>
<dbReference type="Gene3D" id="3.40.50.720">
    <property type="entry name" value="NAD(P)-binding Rossmann-like Domain"/>
    <property type="match status" value="1"/>
</dbReference>
<evidence type="ECO:0000256" key="2">
    <source>
        <dbReference type="ARBA" id="ARBA00022857"/>
    </source>
</evidence>
<dbReference type="PROSITE" id="PS00061">
    <property type="entry name" value="ADH_SHORT"/>
    <property type="match status" value="1"/>
</dbReference>
<protein>
    <recommendedName>
        <fullName evidence="6">NAD(P)-binding protein</fullName>
    </recommendedName>
</protein>
<accession>A0A8H3INF4</accession>
<comment type="similarity">
    <text evidence="1">Belongs to the short-chain dehydrogenases/reductases (SDR) family.</text>
</comment>
<evidence type="ECO:0000313" key="5">
    <source>
        <dbReference type="Proteomes" id="UP000664169"/>
    </source>
</evidence>
<dbReference type="InterPro" id="IPR020904">
    <property type="entry name" value="Sc_DH/Rdtase_CS"/>
</dbReference>
<proteinExistence type="inferred from homology"/>
<dbReference type="InterPro" id="IPR036291">
    <property type="entry name" value="NAD(P)-bd_dom_sf"/>
</dbReference>
<dbReference type="AlphaFoldDB" id="A0A8H3INF4"/>
<dbReference type="Pfam" id="PF13561">
    <property type="entry name" value="adh_short_C2"/>
    <property type="match status" value="1"/>
</dbReference>